<gene>
    <name evidence="1" type="ORF">BJ554DRAFT_2032</name>
</gene>
<keyword evidence="2" id="KW-1185">Reference proteome</keyword>
<comment type="caution">
    <text evidence="1">The sequence shown here is derived from an EMBL/GenBank/DDBJ whole genome shotgun (WGS) entry which is preliminary data.</text>
</comment>
<reference evidence="1 2" key="1">
    <citation type="journal article" name="Sci. Rep.">
        <title>Genome-scale phylogenetic analyses confirm Olpidium as the closest living zoosporic fungus to the non-flagellated, terrestrial fungi.</title>
        <authorList>
            <person name="Chang Y."/>
            <person name="Rochon D."/>
            <person name="Sekimoto S."/>
            <person name="Wang Y."/>
            <person name="Chovatia M."/>
            <person name="Sandor L."/>
            <person name="Salamov A."/>
            <person name="Grigoriev I.V."/>
            <person name="Stajich J.E."/>
            <person name="Spatafora J.W."/>
        </authorList>
    </citation>
    <scope>NUCLEOTIDE SEQUENCE [LARGE SCALE GENOMIC DNA]</scope>
    <source>
        <strain evidence="1">S191</strain>
    </source>
</reference>
<organism evidence="1 2">
    <name type="scientific">Olpidium bornovanus</name>
    <dbReference type="NCBI Taxonomy" id="278681"/>
    <lineage>
        <taxon>Eukaryota</taxon>
        <taxon>Fungi</taxon>
        <taxon>Fungi incertae sedis</taxon>
        <taxon>Olpidiomycota</taxon>
        <taxon>Olpidiomycotina</taxon>
        <taxon>Olpidiomycetes</taxon>
        <taxon>Olpidiales</taxon>
        <taxon>Olpidiaceae</taxon>
        <taxon>Olpidium</taxon>
    </lineage>
</organism>
<dbReference type="Proteomes" id="UP000673691">
    <property type="component" value="Unassembled WGS sequence"/>
</dbReference>
<accession>A0A8H8DGM2</accession>
<protein>
    <submittedName>
        <fullName evidence="1">Uncharacterized protein</fullName>
    </submittedName>
</protein>
<sequence length="37" mass="4396">MTKGRWVKTTTKYKLFLLLTCLSLSMTMRGRRTARFV</sequence>
<dbReference type="AlphaFoldDB" id="A0A8H8DGM2"/>
<proteinExistence type="predicted"/>
<dbReference type="EMBL" id="JAEFCI010009366">
    <property type="protein sequence ID" value="KAG5457854.1"/>
    <property type="molecule type" value="Genomic_DNA"/>
</dbReference>
<evidence type="ECO:0000313" key="1">
    <source>
        <dbReference type="EMBL" id="KAG5457854.1"/>
    </source>
</evidence>
<name>A0A8H8DGM2_9FUNG</name>
<evidence type="ECO:0000313" key="2">
    <source>
        <dbReference type="Proteomes" id="UP000673691"/>
    </source>
</evidence>